<dbReference type="Gramene" id="PGSC0003DMT400020855">
    <property type="protein sequence ID" value="PGSC0003DMT400020855"/>
    <property type="gene ID" value="PGSC0003DMG400008073"/>
</dbReference>
<dbReference type="EnsemblPlants" id="PGSC0003DMT400020856">
    <property type="protein sequence ID" value="PGSC0003DMT400020856"/>
    <property type="gene ID" value="PGSC0003DMG400008073"/>
</dbReference>
<keyword evidence="2" id="KW-1185">Reference proteome</keyword>
<dbReference type="AlphaFoldDB" id="M1AE73"/>
<dbReference type="HOGENOM" id="CLU_205525_0_0_1"/>
<accession>M1AE73</accession>
<dbReference type="PaxDb" id="4113-PGSC0003DMT400020855"/>
<dbReference type="Proteomes" id="UP000011115">
    <property type="component" value="Unassembled WGS sequence"/>
</dbReference>
<proteinExistence type="predicted"/>
<evidence type="ECO:0000313" key="2">
    <source>
        <dbReference type="Proteomes" id="UP000011115"/>
    </source>
</evidence>
<protein>
    <submittedName>
        <fullName evidence="1">Uncharacterized protein</fullName>
    </submittedName>
</protein>
<name>M1AE73_SOLTU</name>
<reference evidence="2" key="1">
    <citation type="journal article" date="2011" name="Nature">
        <title>Genome sequence and analysis of the tuber crop potato.</title>
        <authorList>
            <consortium name="The Potato Genome Sequencing Consortium"/>
        </authorList>
    </citation>
    <scope>NUCLEOTIDE SEQUENCE [LARGE SCALE GENOMIC DNA]</scope>
    <source>
        <strain evidence="2">cv. DM1-3 516 R44</strain>
    </source>
</reference>
<dbReference type="Gramene" id="PGSC0003DMT400020856">
    <property type="protein sequence ID" value="PGSC0003DMT400020856"/>
    <property type="gene ID" value="PGSC0003DMG400008073"/>
</dbReference>
<dbReference type="OMA" id="QERNQIV"/>
<reference evidence="1" key="2">
    <citation type="submission" date="2015-06" db="UniProtKB">
        <authorList>
            <consortium name="EnsemblPlants"/>
        </authorList>
    </citation>
    <scope>IDENTIFICATION</scope>
    <source>
        <strain evidence="1">DM1-3 516 R44</strain>
    </source>
</reference>
<evidence type="ECO:0000313" key="1">
    <source>
        <dbReference type="EnsemblPlants" id="PGSC0003DMT400020856"/>
    </source>
</evidence>
<sequence length="59" mass="7169">MALTGCIYYMWQERNQIVFQGKRREISDLVKRIIQDVYFRGCLKVKLTKYLTILNYYPS</sequence>
<dbReference type="EnsemblPlants" id="PGSC0003DMT400020855">
    <property type="protein sequence ID" value="PGSC0003DMT400020855"/>
    <property type="gene ID" value="PGSC0003DMG400008073"/>
</dbReference>
<dbReference type="InParanoid" id="M1AE73"/>
<organism evidence="1 2">
    <name type="scientific">Solanum tuberosum</name>
    <name type="common">Potato</name>
    <dbReference type="NCBI Taxonomy" id="4113"/>
    <lineage>
        <taxon>Eukaryota</taxon>
        <taxon>Viridiplantae</taxon>
        <taxon>Streptophyta</taxon>
        <taxon>Embryophyta</taxon>
        <taxon>Tracheophyta</taxon>
        <taxon>Spermatophyta</taxon>
        <taxon>Magnoliopsida</taxon>
        <taxon>eudicotyledons</taxon>
        <taxon>Gunneridae</taxon>
        <taxon>Pentapetalae</taxon>
        <taxon>asterids</taxon>
        <taxon>lamiids</taxon>
        <taxon>Solanales</taxon>
        <taxon>Solanaceae</taxon>
        <taxon>Solanoideae</taxon>
        <taxon>Solaneae</taxon>
        <taxon>Solanum</taxon>
    </lineage>
</organism>